<organism evidence="2">
    <name type="scientific">Clostridioides difficile</name>
    <name type="common">Peptoclostridium difficile</name>
    <dbReference type="NCBI Taxonomy" id="1496"/>
    <lineage>
        <taxon>Bacteria</taxon>
        <taxon>Bacillati</taxon>
        <taxon>Bacillota</taxon>
        <taxon>Clostridia</taxon>
        <taxon>Peptostreptococcales</taxon>
        <taxon>Peptostreptococcaceae</taxon>
        <taxon>Clostridioides</taxon>
    </lineage>
</organism>
<protein>
    <submittedName>
        <fullName evidence="2">Uncharacterized protein</fullName>
    </submittedName>
</protein>
<evidence type="ECO:0000313" key="2">
    <source>
        <dbReference type="EMBL" id="CDT20893.1"/>
    </source>
</evidence>
<keyword evidence="1" id="KW-1133">Transmembrane helix</keyword>
<gene>
    <name evidence="2" type="ORF">BN1095_340170</name>
</gene>
<dbReference type="AlphaFoldDB" id="A0A069AP11"/>
<evidence type="ECO:0000256" key="1">
    <source>
        <dbReference type="SAM" id="Phobius"/>
    </source>
</evidence>
<proteinExistence type="predicted"/>
<dbReference type="EMBL" id="LK933005">
    <property type="protein sequence ID" value="CDT20893.1"/>
    <property type="molecule type" value="Genomic_DNA"/>
</dbReference>
<sequence length="145" mass="16633">MITLQSSSYYPYIAQTCTVTISLILSDLPQIRFYLFFLLIIHNRKEKAMSRACHFFRSGACTLDLGFLFAVSSTKRKKVIRPHHQNGYFSILPVIIPYLLLNWGLSFLRLDKVSYIYVPLCFPQTYPCCINHHSGLAVFETSNAG</sequence>
<reference evidence="2" key="1">
    <citation type="submission" date="2014-07" db="EMBL/GenBank/DDBJ databases">
        <authorList>
            <person name="Monot Marc"/>
        </authorList>
    </citation>
    <scope>NUCLEOTIDE SEQUENCE</scope>
    <source>
        <strain evidence="2">7032989</strain>
    </source>
</reference>
<name>A0A069AP11_CLODI</name>
<feature type="transmembrane region" description="Helical" evidence="1">
    <location>
        <begin position="86"/>
        <end position="105"/>
    </location>
</feature>
<keyword evidence="1" id="KW-0812">Transmembrane</keyword>
<accession>A0A069AP11</accession>
<keyword evidence="1" id="KW-0472">Membrane</keyword>
<feature type="transmembrane region" description="Helical" evidence="1">
    <location>
        <begin position="12"/>
        <end position="41"/>
    </location>
</feature>